<evidence type="ECO:0000256" key="2">
    <source>
        <dbReference type="ARBA" id="ARBA00023015"/>
    </source>
</evidence>
<dbReference type="PRINTS" id="PR00039">
    <property type="entry name" value="HTHLYSR"/>
</dbReference>
<protein>
    <recommendedName>
        <fullName evidence="5">HTH lysR-type domain-containing protein</fullName>
    </recommendedName>
</protein>
<dbReference type="CDD" id="cd08432">
    <property type="entry name" value="PBP2_GcdR_TrpI_HvrB_AmpR_like"/>
    <property type="match status" value="1"/>
</dbReference>
<dbReference type="Gene3D" id="3.40.190.10">
    <property type="entry name" value="Periplasmic binding protein-like II"/>
    <property type="match status" value="2"/>
</dbReference>
<evidence type="ECO:0000313" key="7">
    <source>
        <dbReference type="Proteomes" id="UP000188879"/>
    </source>
</evidence>
<dbReference type="GO" id="GO:0006351">
    <property type="term" value="P:DNA-templated transcription"/>
    <property type="evidence" value="ECO:0007669"/>
    <property type="project" value="TreeGrafter"/>
</dbReference>
<dbReference type="Pfam" id="PF03466">
    <property type="entry name" value="LysR_substrate"/>
    <property type="match status" value="1"/>
</dbReference>
<dbReference type="Gene3D" id="1.10.10.10">
    <property type="entry name" value="Winged helix-like DNA-binding domain superfamily/Winged helix DNA-binding domain"/>
    <property type="match status" value="1"/>
</dbReference>
<dbReference type="PANTHER" id="PTHR30537">
    <property type="entry name" value="HTH-TYPE TRANSCRIPTIONAL REGULATOR"/>
    <property type="match status" value="1"/>
</dbReference>
<keyword evidence="4" id="KW-0804">Transcription</keyword>
<dbReference type="InterPro" id="IPR058163">
    <property type="entry name" value="LysR-type_TF_proteobact-type"/>
</dbReference>
<keyword evidence="3" id="KW-0238">DNA-binding</keyword>
<dbReference type="SUPFAM" id="SSF46785">
    <property type="entry name" value="Winged helix' DNA-binding domain"/>
    <property type="match status" value="1"/>
</dbReference>
<proteinExistence type="inferred from homology"/>
<accession>A0A1V2H1M3</accession>
<keyword evidence="7" id="KW-1185">Reference proteome</keyword>
<organism evidence="6 7">
    <name type="scientific">Teichococcus deserti</name>
    <dbReference type="NCBI Taxonomy" id="1817963"/>
    <lineage>
        <taxon>Bacteria</taxon>
        <taxon>Pseudomonadati</taxon>
        <taxon>Pseudomonadota</taxon>
        <taxon>Alphaproteobacteria</taxon>
        <taxon>Acetobacterales</taxon>
        <taxon>Roseomonadaceae</taxon>
        <taxon>Roseomonas</taxon>
    </lineage>
</organism>
<comment type="similarity">
    <text evidence="1">Belongs to the LysR transcriptional regulatory family.</text>
</comment>
<dbReference type="GO" id="GO:0043565">
    <property type="term" value="F:sequence-specific DNA binding"/>
    <property type="evidence" value="ECO:0007669"/>
    <property type="project" value="TreeGrafter"/>
</dbReference>
<gene>
    <name evidence="6" type="ORF">BKE38_12950</name>
</gene>
<dbReference type="AlphaFoldDB" id="A0A1V2H1M3"/>
<reference evidence="6 7" key="1">
    <citation type="submission" date="2016-10" db="EMBL/GenBank/DDBJ databases">
        <title>Draft Genome sequence of Roseomonas sp. strain M3.</title>
        <authorList>
            <person name="Subhash Y."/>
            <person name="Lee S."/>
        </authorList>
    </citation>
    <scope>NUCLEOTIDE SEQUENCE [LARGE SCALE GENOMIC DNA]</scope>
    <source>
        <strain evidence="6 7">M3</strain>
    </source>
</reference>
<sequence>MARRQLPPLHALRGFEAAARLASFSAAAAELGVTQGAVSRQIRALEAWLGRPVFRRLTRRVELTEAGQAMARLADEVFSTLEEGTARLRGAGPQRLVLGALPTITSAWLMPRLDRFAKRHPELELRLLSSIAPAALAPGELDVAIRVGPLPGRRYPARAPRIELQMVADWTGLVAEPLFPDVLVPVCRAEWLPGGQPLTAERLADMPLIHTSTRRHAWPDWLRAQGVKGGAIAPGQPSFGHFFMALEAARRGQGVALVPEVLLPPGGELVAASAARIPSAGDYFFLCPGSRAQEPAIAALRAWLLEEAAASARQ</sequence>
<dbReference type="SUPFAM" id="SSF53850">
    <property type="entry name" value="Periplasmic binding protein-like II"/>
    <property type="match status" value="1"/>
</dbReference>
<evidence type="ECO:0000313" key="6">
    <source>
        <dbReference type="EMBL" id="ONG53211.1"/>
    </source>
</evidence>
<comment type="caution">
    <text evidence="6">The sequence shown here is derived from an EMBL/GenBank/DDBJ whole genome shotgun (WGS) entry which is preliminary data.</text>
</comment>
<dbReference type="InterPro" id="IPR000847">
    <property type="entry name" value="LysR_HTH_N"/>
</dbReference>
<dbReference type="EMBL" id="MLCO01000108">
    <property type="protein sequence ID" value="ONG53211.1"/>
    <property type="molecule type" value="Genomic_DNA"/>
</dbReference>
<dbReference type="Proteomes" id="UP000188879">
    <property type="component" value="Unassembled WGS sequence"/>
</dbReference>
<name>A0A1V2H1M3_9PROT</name>
<evidence type="ECO:0000256" key="3">
    <source>
        <dbReference type="ARBA" id="ARBA00023125"/>
    </source>
</evidence>
<feature type="domain" description="HTH lysR-type" evidence="5">
    <location>
        <begin position="7"/>
        <end position="64"/>
    </location>
</feature>
<dbReference type="FunFam" id="1.10.10.10:FF:000001">
    <property type="entry name" value="LysR family transcriptional regulator"/>
    <property type="match status" value="1"/>
</dbReference>
<dbReference type="RefSeq" id="WP_076957774.1">
    <property type="nucleotide sequence ID" value="NZ_MLCO01000108.1"/>
</dbReference>
<dbReference type="GO" id="GO:0003700">
    <property type="term" value="F:DNA-binding transcription factor activity"/>
    <property type="evidence" value="ECO:0007669"/>
    <property type="project" value="InterPro"/>
</dbReference>
<dbReference type="Pfam" id="PF00126">
    <property type="entry name" value="HTH_1"/>
    <property type="match status" value="1"/>
</dbReference>
<evidence type="ECO:0000256" key="4">
    <source>
        <dbReference type="ARBA" id="ARBA00023163"/>
    </source>
</evidence>
<dbReference type="InterPro" id="IPR005119">
    <property type="entry name" value="LysR_subst-bd"/>
</dbReference>
<keyword evidence="2" id="KW-0805">Transcription regulation</keyword>
<dbReference type="PROSITE" id="PS50931">
    <property type="entry name" value="HTH_LYSR"/>
    <property type="match status" value="1"/>
</dbReference>
<dbReference type="InterPro" id="IPR036388">
    <property type="entry name" value="WH-like_DNA-bd_sf"/>
</dbReference>
<dbReference type="PANTHER" id="PTHR30537:SF26">
    <property type="entry name" value="GLYCINE CLEAVAGE SYSTEM TRANSCRIPTIONAL ACTIVATOR"/>
    <property type="match status" value="1"/>
</dbReference>
<dbReference type="InterPro" id="IPR036390">
    <property type="entry name" value="WH_DNA-bd_sf"/>
</dbReference>
<evidence type="ECO:0000259" key="5">
    <source>
        <dbReference type="PROSITE" id="PS50931"/>
    </source>
</evidence>
<evidence type="ECO:0000256" key="1">
    <source>
        <dbReference type="ARBA" id="ARBA00009437"/>
    </source>
</evidence>